<dbReference type="Pfam" id="PF05991">
    <property type="entry name" value="NYN_YacP"/>
    <property type="match status" value="1"/>
</dbReference>
<feature type="compositionally biased region" description="Basic and acidic residues" evidence="1">
    <location>
        <begin position="249"/>
        <end position="261"/>
    </location>
</feature>
<evidence type="ECO:0000313" key="2">
    <source>
        <dbReference type="EMBL" id="GGM12669.1"/>
    </source>
</evidence>
<dbReference type="InterPro" id="IPR010298">
    <property type="entry name" value="YacP-like"/>
</dbReference>
<name>A0A917T686_9ACTN</name>
<reference evidence="2" key="1">
    <citation type="journal article" date="2014" name="Int. J. Syst. Evol. Microbiol.">
        <title>Complete genome sequence of Corynebacterium casei LMG S-19264T (=DSM 44701T), isolated from a smear-ripened cheese.</title>
        <authorList>
            <consortium name="US DOE Joint Genome Institute (JGI-PGF)"/>
            <person name="Walter F."/>
            <person name="Albersmeier A."/>
            <person name="Kalinowski J."/>
            <person name="Ruckert C."/>
        </authorList>
    </citation>
    <scope>NUCLEOTIDE SEQUENCE</scope>
    <source>
        <strain evidence="2">CGMCC 4.7308</strain>
    </source>
</reference>
<gene>
    <name evidence="2" type="ORF">GCM10011594_35740</name>
</gene>
<evidence type="ECO:0000256" key="1">
    <source>
        <dbReference type="SAM" id="MobiDB-lite"/>
    </source>
</evidence>
<evidence type="ECO:0000313" key="3">
    <source>
        <dbReference type="Proteomes" id="UP000655208"/>
    </source>
</evidence>
<dbReference type="EMBL" id="BMNA01000010">
    <property type="protein sequence ID" value="GGM12669.1"/>
    <property type="molecule type" value="Genomic_DNA"/>
</dbReference>
<dbReference type="Proteomes" id="UP000655208">
    <property type="component" value="Unassembled WGS sequence"/>
</dbReference>
<keyword evidence="3" id="KW-1185">Reference proteome</keyword>
<proteinExistence type="predicted"/>
<feature type="compositionally biased region" description="Low complexity" evidence="1">
    <location>
        <begin position="13"/>
        <end position="26"/>
    </location>
</feature>
<sequence length="462" mass="47936">MLEPQPRPEPASGVAPAGPTGTDGPADAPPGIPGDEAETEPSAGAAGPGPTTASLPGPVRARVLEWAAAWLSARPVTEIPAGLARVARFTPAKRARLGAVALASALDGDPAFRAAVAQSAAGSTDTDAAAAAALAHLLRLPEAEELVAAFRPASPAGQAVVASRVAERRIARLERQVTELRDERDALRRALADGGETEAQRLRQRLREQGVRLRAAEDAAARAGADAHERMAALTQELEAVRRERADWERRAQAAGERADRAQQSLTEARQAAGWSRGAADRRLDLLLQTVEGAAMGLRRELALQGGGPDPADVRAARSAPPRGEATGDPAVLQSWLVLPGAHLLVDGYNVTKTGYPELSLAQQRDRLVRTLAASSARTGADVTVVFDGAAVVVPQPPGRGIRVLFSPPGVLADDVVRDLVAAEPPGRVVVVVSSDGQVERGARARGARTAPSRALLALLGG</sequence>
<protein>
    <submittedName>
        <fullName evidence="2">RNA-binding protein</fullName>
    </submittedName>
</protein>
<dbReference type="PANTHER" id="PTHR34547:SF1">
    <property type="entry name" value="YACP-LIKE NYN DOMAIN PROTEIN"/>
    <property type="match status" value="1"/>
</dbReference>
<feature type="region of interest" description="Disordered" evidence="1">
    <location>
        <begin position="249"/>
        <end position="274"/>
    </location>
</feature>
<feature type="region of interest" description="Disordered" evidence="1">
    <location>
        <begin position="1"/>
        <end position="56"/>
    </location>
</feature>
<comment type="caution">
    <text evidence="2">The sequence shown here is derived from an EMBL/GenBank/DDBJ whole genome shotgun (WGS) entry which is preliminary data.</text>
</comment>
<reference evidence="2" key="2">
    <citation type="submission" date="2020-09" db="EMBL/GenBank/DDBJ databases">
        <authorList>
            <person name="Sun Q."/>
            <person name="Zhou Y."/>
        </authorList>
    </citation>
    <scope>NUCLEOTIDE SEQUENCE</scope>
    <source>
        <strain evidence="2">CGMCC 4.7308</strain>
    </source>
</reference>
<feature type="compositionally biased region" description="Low complexity" evidence="1">
    <location>
        <begin position="40"/>
        <end position="54"/>
    </location>
</feature>
<organism evidence="2 3">
    <name type="scientific">Nakamurella endophytica</name>
    <dbReference type="NCBI Taxonomy" id="1748367"/>
    <lineage>
        <taxon>Bacteria</taxon>
        <taxon>Bacillati</taxon>
        <taxon>Actinomycetota</taxon>
        <taxon>Actinomycetes</taxon>
        <taxon>Nakamurellales</taxon>
        <taxon>Nakamurellaceae</taxon>
        <taxon>Nakamurella</taxon>
    </lineage>
</organism>
<dbReference type="PANTHER" id="PTHR34547">
    <property type="entry name" value="YACP-LIKE NYN DOMAIN PROTEIN"/>
    <property type="match status" value="1"/>
</dbReference>
<accession>A0A917T686</accession>
<dbReference type="RefSeq" id="WP_188943915.1">
    <property type="nucleotide sequence ID" value="NZ_BMNA01000010.1"/>
</dbReference>
<dbReference type="AlphaFoldDB" id="A0A917T686"/>
<feature type="region of interest" description="Disordered" evidence="1">
    <location>
        <begin position="303"/>
        <end position="327"/>
    </location>
</feature>